<comment type="caution">
    <text evidence="5">The sequence shown here is derived from an EMBL/GenBank/DDBJ whole genome shotgun (WGS) entry which is preliminary data.</text>
</comment>
<sequence>MDPKDYDRVAGKIPTYGKLLLSVPAWVKAQTFDIHIKAEQPIALCGRDGVYFLDEGGQPTRQAERGKAVPLREMRELFLQICGHSVFHHEEEIRQGYVSLGGVLRVGLCGTAVLEKNSVQSVREITSLVFRIPREMRGCADRLFQERIPWEKGVLVAGPPSSGKTTVLRDVARSLSTGRFGRPRRVAVLDERGELGLFDLGPCADVLRGYPKSVGIEWAVRTLSPEFLLCDELSSRDLPAVEDAVATGAALLASVHGDQGAWLQRPLCRALQRTGAFSTAVCLGGRSSPGSIEKILCLHPSGEAGEGRACETAGNFAGSGQRFGGGPVERGSAAAAGGPAA</sequence>
<dbReference type="Pfam" id="PF19568">
    <property type="entry name" value="Spore_III_AA"/>
    <property type="match status" value="1"/>
</dbReference>
<dbReference type="EMBL" id="DWXG01000052">
    <property type="protein sequence ID" value="HJB98240.1"/>
    <property type="molecule type" value="Genomic_DNA"/>
</dbReference>
<keyword evidence="1" id="KW-0547">Nucleotide-binding</keyword>
<evidence type="ECO:0000259" key="4">
    <source>
        <dbReference type="Pfam" id="PF19568"/>
    </source>
</evidence>
<dbReference type="PANTHER" id="PTHR20953">
    <property type="entry name" value="KINASE-RELATED"/>
    <property type="match status" value="1"/>
</dbReference>
<evidence type="ECO:0000256" key="2">
    <source>
        <dbReference type="ARBA" id="ARBA00022840"/>
    </source>
</evidence>
<reference evidence="5" key="2">
    <citation type="submission" date="2021-04" db="EMBL/GenBank/DDBJ databases">
        <authorList>
            <person name="Gilroy R."/>
        </authorList>
    </citation>
    <scope>NUCLEOTIDE SEQUENCE</scope>
    <source>
        <strain evidence="5">CHK185-1770</strain>
    </source>
</reference>
<gene>
    <name evidence="5" type="ORF">H9710_06635</name>
</gene>
<evidence type="ECO:0000313" key="6">
    <source>
        <dbReference type="Proteomes" id="UP000826793"/>
    </source>
</evidence>
<accession>A0A9D2MXS2</accession>
<dbReference type="GO" id="GO:0005524">
    <property type="term" value="F:ATP binding"/>
    <property type="evidence" value="ECO:0007669"/>
    <property type="project" value="UniProtKB-KW"/>
</dbReference>
<name>A0A9D2MXS2_9FIRM</name>
<evidence type="ECO:0000256" key="1">
    <source>
        <dbReference type="ARBA" id="ARBA00022741"/>
    </source>
</evidence>
<evidence type="ECO:0000313" key="5">
    <source>
        <dbReference type="EMBL" id="HJB98240.1"/>
    </source>
</evidence>
<protein>
    <submittedName>
        <fullName evidence="5">Stage III sporulation protein AA</fullName>
    </submittedName>
</protein>
<evidence type="ECO:0000256" key="3">
    <source>
        <dbReference type="SAM" id="MobiDB-lite"/>
    </source>
</evidence>
<dbReference type="Proteomes" id="UP000826793">
    <property type="component" value="Unassembled WGS sequence"/>
</dbReference>
<dbReference type="InterPro" id="IPR027417">
    <property type="entry name" value="P-loop_NTPase"/>
</dbReference>
<proteinExistence type="predicted"/>
<dbReference type="PANTHER" id="PTHR20953:SF3">
    <property type="entry name" value="P-LOOP CONTAINING NUCLEOSIDE TRIPHOSPHATE HYDROLASES SUPERFAMILY PROTEIN"/>
    <property type="match status" value="1"/>
</dbReference>
<dbReference type="SUPFAM" id="SSF52540">
    <property type="entry name" value="P-loop containing nucleoside triphosphate hydrolases"/>
    <property type="match status" value="1"/>
</dbReference>
<feature type="region of interest" description="Disordered" evidence="3">
    <location>
        <begin position="321"/>
        <end position="341"/>
    </location>
</feature>
<dbReference type="InterPro" id="IPR045735">
    <property type="entry name" value="Spore_III_AA_AAA+_ATPase"/>
</dbReference>
<reference evidence="5" key="1">
    <citation type="journal article" date="2021" name="PeerJ">
        <title>Extensive microbial diversity within the chicken gut microbiome revealed by metagenomics and culture.</title>
        <authorList>
            <person name="Gilroy R."/>
            <person name="Ravi A."/>
            <person name="Getino M."/>
            <person name="Pursley I."/>
            <person name="Horton D.L."/>
            <person name="Alikhan N.F."/>
            <person name="Baker D."/>
            <person name="Gharbi K."/>
            <person name="Hall N."/>
            <person name="Watson M."/>
            <person name="Adriaenssens E.M."/>
            <person name="Foster-Nyarko E."/>
            <person name="Jarju S."/>
            <person name="Secka A."/>
            <person name="Antonio M."/>
            <person name="Oren A."/>
            <person name="Chaudhuri R.R."/>
            <person name="La Ragione R."/>
            <person name="Hildebrand F."/>
            <person name="Pallen M.J."/>
        </authorList>
    </citation>
    <scope>NUCLEOTIDE SEQUENCE</scope>
    <source>
        <strain evidence="5">CHK185-1770</strain>
    </source>
</reference>
<dbReference type="AlphaFoldDB" id="A0A9D2MXS2"/>
<keyword evidence="2" id="KW-0067">ATP-binding</keyword>
<dbReference type="Gene3D" id="3.40.50.300">
    <property type="entry name" value="P-loop containing nucleotide triphosphate hydrolases"/>
    <property type="match status" value="1"/>
</dbReference>
<feature type="compositionally biased region" description="Low complexity" evidence="3">
    <location>
        <begin position="331"/>
        <end position="341"/>
    </location>
</feature>
<organism evidence="5 6">
    <name type="scientific">Candidatus Acutalibacter pullicola</name>
    <dbReference type="NCBI Taxonomy" id="2838417"/>
    <lineage>
        <taxon>Bacteria</taxon>
        <taxon>Bacillati</taxon>
        <taxon>Bacillota</taxon>
        <taxon>Clostridia</taxon>
        <taxon>Eubacteriales</taxon>
        <taxon>Acutalibacteraceae</taxon>
        <taxon>Acutalibacter</taxon>
    </lineage>
</organism>
<feature type="domain" description="Stage III sporulation protein AA AAA+ ATPase" evidence="4">
    <location>
        <begin position="61"/>
        <end position="295"/>
    </location>
</feature>